<name>A0AAD1XM46_EUPCR</name>
<reference evidence="2" key="1">
    <citation type="submission" date="2023-07" db="EMBL/GenBank/DDBJ databases">
        <authorList>
            <consortium name="AG Swart"/>
            <person name="Singh M."/>
            <person name="Singh A."/>
            <person name="Seah K."/>
            <person name="Emmerich C."/>
        </authorList>
    </citation>
    <scope>NUCLEOTIDE SEQUENCE</scope>
    <source>
        <strain evidence="2">DP1</strain>
    </source>
</reference>
<evidence type="ECO:0000313" key="2">
    <source>
        <dbReference type="EMBL" id="CAI2375386.1"/>
    </source>
</evidence>
<evidence type="ECO:0000256" key="1">
    <source>
        <dbReference type="SAM" id="MobiDB-lite"/>
    </source>
</evidence>
<keyword evidence="3" id="KW-1185">Reference proteome</keyword>
<dbReference type="EMBL" id="CAMPGE010016858">
    <property type="protein sequence ID" value="CAI2375386.1"/>
    <property type="molecule type" value="Genomic_DNA"/>
</dbReference>
<gene>
    <name evidence="2" type="ORF">ECRASSUSDP1_LOCUS16748</name>
</gene>
<feature type="region of interest" description="Disordered" evidence="1">
    <location>
        <begin position="1"/>
        <end position="35"/>
    </location>
</feature>
<dbReference type="Proteomes" id="UP001295684">
    <property type="component" value="Unassembled WGS sequence"/>
</dbReference>
<dbReference type="AlphaFoldDB" id="A0AAD1XM46"/>
<organism evidence="2 3">
    <name type="scientific">Euplotes crassus</name>
    <dbReference type="NCBI Taxonomy" id="5936"/>
    <lineage>
        <taxon>Eukaryota</taxon>
        <taxon>Sar</taxon>
        <taxon>Alveolata</taxon>
        <taxon>Ciliophora</taxon>
        <taxon>Intramacronucleata</taxon>
        <taxon>Spirotrichea</taxon>
        <taxon>Hypotrichia</taxon>
        <taxon>Euplotida</taxon>
        <taxon>Euplotidae</taxon>
        <taxon>Moneuplotes</taxon>
    </lineage>
</organism>
<accession>A0AAD1XM46</accession>
<feature type="compositionally biased region" description="Polar residues" evidence="1">
    <location>
        <begin position="1"/>
        <end position="22"/>
    </location>
</feature>
<evidence type="ECO:0000313" key="3">
    <source>
        <dbReference type="Proteomes" id="UP001295684"/>
    </source>
</evidence>
<protein>
    <submittedName>
        <fullName evidence="2">Uncharacterized protein</fullName>
    </submittedName>
</protein>
<sequence>METKSSSPYPKNRFSSPYSSQKGGEGSQILPNRRSNRATKKIVDEAYCSTLRCHHCEKPFSCRDLYQCPTPDCEESFCFQCSRKYNILLKRKAFELKRTKQSEPCIVCQEKCLCRQCEIKAITDDLEKMDTLIKNKPSQNAVKAKKNEYTPEPCTKNQENMPALSMNHLKLATKNTPETHSTPLQMLPTLPSISYSMFDLACAHQQKKKRDLKELFKEQMDNSLTHPTKAVMPEQQNF</sequence>
<comment type="caution">
    <text evidence="2">The sequence shown here is derived from an EMBL/GenBank/DDBJ whole genome shotgun (WGS) entry which is preliminary data.</text>
</comment>
<proteinExistence type="predicted"/>